<feature type="transmembrane region" description="Helical" evidence="1">
    <location>
        <begin position="104"/>
        <end position="124"/>
    </location>
</feature>
<evidence type="ECO:0000256" key="1">
    <source>
        <dbReference type="SAM" id="Phobius"/>
    </source>
</evidence>
<reference evidence="2" key="1">
    <citation type="submission" date="2019-10" db="EMBL/GenBank/DDBJ databases">
        <title>Draft genome sequence of Panacibacter sp. KCS-6.</title>
        <authorList>
            <person name="Yim K.J."/>
        </authorList>
    </citation>
    <scope>NUCLEOTIDE SEQUENCE</scope>
    <source>
        <strain evidence="2">KCS-6</strain>
    </source>
</reference>
<feature type="transmembrane region" description="Helical" evidence="1">
    <location>
        <begin position="130"/>
        <end position="153"/>
    </location>
</feature>
<keyword evidence="1" id="KW-0472">Membrane</keyword>
<dbReference type="AlphaFoldDB" id="A0A8J8FFH8"/>
<accession>A0A8J8FFH8</accession>
<evidence type="ECO:0000313" key="3">
    <source>
        <dbReference type="Proteomes" id="UP000598971"/>
    </source>
</evidence>
<organism evidence="2 3">
    <name type="scientific">Limnovirga soli</name>
    <dbReference type="NCBI Taxonomy" id="2656915"/>
    <lineage>
        <taxon>Bacteria</taxon>
        <taxon>Pseudomonadati</taxon>
        <taxon>Bacteroidota</taxon>
        <taxon>Chitinophagia</taxon>
        <taxon>Chitinophagales</taxon>
        <taxon>Chitinophagaceae</taxon>
        <taxon>Limnovirga</taxon>
    </lineage>
</organism>
<protein>
    <submittedName>
        <fullName evidence="2">Uncharacterized protein</fullName>
    </submittedName>
</protein>
<sequence length="172" mass="19623">MFTKTDIEKYFIAEKQESLLFMAIGLAAILLALAGLFIWKTNWWKGASIPLIAIACIQIIVGYTVYARSDAQRQQNVYAFDMNPMQLVQEELPRMQTVNRNFIIYRYIEIGLLLAGITLAGLFYNNPERQLYYGLGIALALQAAIMLGADYFAEKRANIYMAQLKTVLYKTK</sequence>
<feature type="transmembrane region" description="Helical" evidence="1">
    <location>
        <begin position="47"/>
        <end position="66"/>
    </location>
</feature>
<evidence type="ECO:0000313" key="2">
    <source>
        <dbReference type="EMBL" id="NNV56968.1"/>
    </source>
</evidence>
<keyword evidence="1" id="KW-1133">Transmembrane helix</keyword>
<comment type="caution">
    <text evidence="2">The sequence shown here is derived from an EMBL/GenBank/DDBJ whole genome shotgun (WGS) entry which is preliminary data.</text>
</comment>
<proteinExistence type="predicted"/>
<name>A0A8J8FFH8_9BACT</name>
<keyword evidence="1" id="KW-0812">Transmembrane</keyword>
<gene>
    <name evidence="2" type="ORF">GD597_15960</name>
</gene>
<dbReference type="Proteomes" id="UP000598971">
    <property type="component" value="Unassembled WGS sequence"/>
</dbReference>
<dbReference type="RefSeq" id="WP_171608904.1">
    <property type="nucleotide sequence ID" value="NZ_WHPF01000011.1"/>
</dbReference>
<feature type="transmembrane region" description="Helical" evidence="1">
    <location>
        <begin position="20"/>
        <end position="41"/>
    </location>
</feature>
<dbReference type="EMBL" id="WHPF01000011">
    <property type="protein sequence ID" value="NNV56968.1"/>
    <property type="molecule type" value="Genomic_DNA"/>
</dbReference>
<keyword evidence="3" id="KW-1185">Reference proteome</keyword>